<keyword evidence="1" id="KW-0812">Transmembrane</keyword>
<name>A0A964W4V6_9CLOT</name>
<evidence type="ECO:0000313" key="2">
    <source>
        <dbReference type="EMBL" id="MVX66921.1"/>
    </source>
</evidence>
<keyword evidence="1" id="KW-1133">Transmembrane helix</keyword>
<organism evidence="2 3">
    <name type="scientific">Clostridium chromiireducens</name>
    <dbReference type="NCBI Taxonomy" id="225345"/>
    <lineage>
        <taxon>Bacteria</taxon>
        <taxon>Bacillati</taxon>
        <taxon>Bacillota</taxon>
        <taxon>Clostridia</taxon>
        <taxon>Eubacteriales</taxon>
        <taxon>Clostridiaceae</taxon>
        <taxon>Clostridium</taxon>
    </lineage>
</organism>
<proteinExistence type="predicted"/>
<reference evidence="2" key="1">
    <citation type="submission" date="2019-12" db="EMBL/GenBank/DDBJ databases">
        <title>Microbes associate with the intestines of laboratory mice.</title>
        <authorList>
            <person name="Navarre W."/>
            <person name="Wong E."/>
        </authorList>
    </citation>
    <scope>NUCLEOTIDE SEQUENCE</scope>
    <source>
        <strain evidence="2">NM79_F5</strain>
    </source>
</reference>
<evidence type="ECO:0000313" key="3">
    <source>
        <dbReference type="Proteomes" id="UP000656077"/>
    </source>
</evidence>
<dbReference type="EMBL" id="WSRQ01000079">
    <property type="protein sequence ID" value="MVX66921.1"/>
    <property type="molecule type" value="Genomic_DNA"/>
</dbReference>
<dbReference type="RefSeq" id="WP_160361395.1">
    <property type="nucleotide sequence ID" value="NZ_WSRQ01000079.1"/>
</dbReference>
<dbReference type="Proteomes" id="UP000656077">
    <property type="component" value="Unassembled WGS sequence"/>
</dbReference>
<feature type="transmembrane region" description="Helical" evidence="1">
    <location>
        <begin position="21"/>
        <end position="43"/>
    </location>
</feature>
<dbReference type="AlphaFoldDB" id="A0A964W4V6"/>
<keyword evidence="1" id="KW-0472">Membrane</keyword>
<evidence type="ECO:0000256" key="1">
    <source>
        <dbReference type="SAM" id="Phobius"/>
    </source>
</evidence>
<sequence length="63" mass="6340">MKKYSKPNIISNSKTKNLAPIVGAVAGLSVGGAALVGAAMGLASKGRDFQINTTPALKPVTTL</sequence>
<comment type="caution">
    <text evidence="2">The sequence shown here is derived from an EMBL/GenBank/DDBJ whole genome shotgun (WGS) entry which is preliminary data.</text>
</comment>
<protein>
    <submittedName>
        <fullName evidence="2">Uncharacterized protein</fullName>
    </submittedName>
</protein>
<accession>A0A964W4V6</accession>
<gene>
    <name evidence="2" type="ORF">GKZ28_25005</name>
</gene>